<evidence type="ECO:0000256" key="8">
    <source>
        <dbReference type="ARBA" id="ARBA00023235"/>
    </source>
</evidence>
<protein>
    <recommendedName>
        <fullName evidence="9 11">1-(5-phosphoribosyl)-5-[(5-phosphoribosylamino)methylideneamino] imidazole-4-carboxamide isomerase</fullName>
        <ecNumber evidence="9 11">5.3.1.16</ecNumber>
    </recommendedName>
    <alternativeName>
        <fullName evidence="9">Phosphoribosylformimino-5-aminoimidazole carboxamide ribotide isomerase</fullName>
    </alternativeName>
</protein>
<keyword evidence="13" id="KW-1185">Reference proteome</keyword>
<comment type="similarity">
    <text evidence="4 9 10">Belongs to the HisA/HisF family.</text>
</comment>
<feature type="active site" description="Proton donor" evidence="9">
    <location>
        <position position="130"/>
    </location>
</feature>
<evidence type="ECO:0000256" key="10">
    <source>
        <dbReference type="RuleBase" id="RU003657"/>
    </source>
</evidence>
<dbReference type="AlphaFoldDB" id="A0A1W2H6G7"/>
<dbReference type="SUPFAM" id="SSF51366">
    <property type="entry name" value="Ribulose-phoshate binding barrel"/>
    <property type="match status" value="1"/>
</dbReference>
<dbReference type="PANTHER" id="PTHR43090:SF2">
    <property type="entry name" value="1-(5-PHOSPHORIBOSYL)-5-[(5-PHOSPHORIBOSYLAMINO)METHYLIDENEAMINO] IMIDAZOLE-4-CARBOXAMIDE ISOMERASE"/>
    <property type="match status" value="1"/>
</dbReference>
<evidence type="ECO:0000256" key="6">
    <source>
        <dbReference type="ARBA" id="ARBA00022605"/>
    </source>
</evidence>
<evidence type="ECO:0000256" key="7">
    <source>
        <dbReference type="ARBA" id="ARBA00023102"/>
    </source>
</evidence>
<gene>
    <name evidence="9" type="primary">hisA</name>
    <name evidence="12" type="ORF">SAMN00777080_2701</name>
</gene>
<dbReference type="RefSeq" id="WP_084120919.1">
    <property type="nucleotide sequence ID" value="NZ_LT838813.1"/>
</dbReference>
<dbReference type="GO" id="GO:0005737">
    <property type="term" value="C:cytoplasm"/>
    <property type="evidence" value="ECO:0007669"/>
    <property type="project" value="UniProtKB-SubCell"/>
</dbReference>
<evidence type="ECO:0000313" key="13">
    <source>
        <dbReference type="Proteomes" id="UP000192333"/>
    </source>
</evidence>
<organism evidence="12 13">
    <name type="scientific">Aquiflexum balticum DSM 16537</name>
    <dbReference type="NCBI Taxonomy" id="758820"/>
    <lineage>
        <taxon>Bacteria</taxon>
        <taxon>Pseudomonadati</taxon>
        <taxon>Bacteroidota</taxon>
        <taxon>Cytophagia</taxon>
        <taxon>Cytophagales</taxon>
        <taxon>Cyclobacteriaceae</taxon>
        <taxon>Aquiflexum</taxon>
    </lineage>
</organism>
<keyword evidence="7 9" id="KW-0368">Histidine biosynthesis</keyword>
<dbReference type="HAMAP" id="MF_01014">
    <property type="entry name" value="HisA"/>
    <property type="match status" value="1"/>
</dbReference>
<feature type="active site" description="Proton acceptor" evidence="9">
    <location>
        <position position="8"/>
    </location>
</feature>
<keyword evidence="8 9" id="KW-0413">Isomerase</keyword>
<comment type="catalytic activity">
    <reaction evidence="1 9 11">
        <text>1-(5-phospho-beta-D-ribosyl)-5-[(5-phospho-beta-D-ribosylamino)methylideneamino]imidazole-4-carboxamide = 5-[(5-phospho-1-deoxy-D-ribulos-1-ylimino)methylamino]-1-(5-phospho-beta-D-ribosyl)imidazole-4-carboxamide</text>
        <dbReference type="Rhea" id="RHEA:15469"/>
        <dbReference type="ChEBI" id="CHEBI:58435"/>
        <dbReference type="ChEBI" id="CHEBI:58525"/>
        <dbReference type="EC" id="5.3.1.16"/>
    </reaction>
</comment>
<dbReference type="InterPro" id="IPR011060">
    <property type="entry name" value="RibuloseP-bd_barrel"/>
</dbReference>
<comment type="subcellular location">
    <subcellularLocation>
        <location evidence="2 9 11">Cytoplasm</location>
    </subcellularLocation>
</comment>
<evidence type="ECO:0000256" key="2">
    <source>
        <dbReference type="ARBA" id="ARBA00004496"/>
    </source>
</evidence>
<dbReference type="FunFam" id="3.20.20.70:FF:000009">
    <property type="entry name" value="1-(5-phosphoribosyl)-5-[(5-phosphoribosylamino)methylideneamino] imidazole-4-carboxamide isomerase"/>
    <property type="match status" value="1"/>
</dbReference>
<evidence type="ECO:0000256" key="1">
    <source>
        <dbReference type="ARBA" id="ARBA00000901"/>
    </source>
</evidence>
<evidence type="ECO:0000256" key="9">
    <source>
        <dbReference type="HAMAP-Rule" id="MF_01014"/>
    </source>
</evidence>
<dbReference type="NCBIfam" id="TIGR00007">
    <property type="entry name" value="1-(5-phosphoribosyl)-5-[(5-phosphoribosylamino)methylideneamino]imidazole-4-carboxamide isomerase"/>
    <property type="match status" value="1"/>
</dbReference>
<dbReference type="UniPathway" id="UPA00031">
    <property type="reaction ID" value="UER00009"/>
</dbReference>
<dbReference type="OrthoDB" id="9807749at2"/>
<dbReference type="CDD" id="cd04732">
    <property type="entry name" value="HisA"/>
    <property type="match status" value="1"/>
</dbReference>
<keyword evidence="6 9" id="KW-0028">Amino-acid biosynthesis</keyword>
<evidence type="ECO:0000256" key="5">
    <source>
        <dbReference type="ARBA" id="ARBA00022490"/>
    </source>
</evidence>
<name>A0A1W2H6G7_9BACT</name>
<proteinExistence type="inferred from homology"/>
<dbReference type="EMBL" id="LT838813">
    <property type="protein sequence ID" value="SMD44086.1"/>
    <property type="molecule type" value="Genomic_DNA"/>
</dbReference>
<accession>A0A1W2H6G7</accession>
<evidence type="ECO:0000256" key="4">
    <source>
        <dbReference type="ARBA" id="ARBA00009667"/>
    </source>
</evidence>
<dbReference type="GO" id="GO:0000162">
    <property type="term" value="P:L-tryptophan biosynthetic process"/>
    <property type="evidence" value="ECO:0007669"/>
    <property type="project" value="TreeGrafter"/>
</dbReference>
<dbReference type="InterPro" id="IPR023016">
    <property type="entry name" value="HisA/PriA"/>
</dbReference>
<dbReference type="STRING" id="758820.SAMN00777080_2701"/>
<keyword evidence="5 9" id="KW-0963">Cytoplasm</keyword>
<dbReference type="EC" id="5.3.1.16" evidence="9 11"/>
<dbReference type="PANTHER" id="PTHR43090">
    <property type="entry name" value="1-(5-PHOSPHORIBOSYL)-5-[(5-PHOSPHORIBOSYLAMINO)METHYLIDENEAMINO] IMIDAZOLE-4-CARBOXAMIDE ISOMERASE"/>
    <property type="match status" value="1"/>
</dbReference>
<dbReference type="InterPro" id="IPR006063">
    <property type="entry name" value="HisA_bact_arch"/>
</dbReference>
<reference evidence="13" key="1">
    <citation type="submission" date="2017-04" db="EMBL/GenBank/DDBJ databases">
        <authorList>
            <person name="Varghese N."/>
            <person name="Submissions S."/>
        </authorList>
    </citation>
    <scope>NUCLEOTIDE SEQUENCE [LARGE SCALE GENOMIC DNA]</scope>
    <source>
        <strain evidence="13">DSM 16537</strain>
    </source>
</reference>
<sequence length="240" mass="26141">MQIIPAIDIIGGKCVRLTQGDYGQKKEYHDSPLVMAKRFEDAGIKRLHLVDLDGAKAKKIVNHEVLKTLARETSLQIDFGGGVQSDEDIELAFDLGAHQVTGGSVAIKNPILFDSWVKKYKGEKIILGADAKDRKIAISGWEETTAVDLIDFIKDHYANGIKYVICTDVAKDGLLQGPSLELYRDILSEIPGINLIASGGVAGIEDLEELQKLGVYGAIVGKAYYEGKISLEELGILSDK</sequence>
<dbReference type="InterPro" id="IPR013785">
    <property type="entry name" value="Aldolase_TIM"/>
</dbReference>
<dbReference type="InterPro" id="IPR044524">
    <property type="entry name" value="Isoase_HisA-like"/>
</dbReference>
<dbReference type="GO" id="GO:0000105">
    <property type="term" value="P:L-histidine biosynthetic process"/>
    <property type="evidence" value="ECO:0007669"/>
    <property type="project" value="UniProtKB-UniRule"/>
</dbReference>
<evidence type="ECO:0000256" key="11">
    <source>
        <dbReference type="RuleBase" id="RU003658"/>
    </source>
</evidence>
<dbReference type="GO" id="GO:0003949">
    <property type="term" value="F:1-(5-phosphoribosyl)-5-[(5-phosphoribosylamino)methylideneamino]imidazole-4-carboxamide isomerase activity"/>
    <property type="evidence" value="ECO:0007669"/>
    <property type="project" value="UniProtKB-UniRule"/>
</dbReference>
<evidence type="ECO:0000313" key="12">
    <source>
        <dbReference type="EMBL" id="SMD44086.1"/>
    </source>
</evidence>
<evidence type="ECO:0000256" key="3">
    <source>
        <dbReference type="ARBA" id="ARBA00005133"/>
    </source>
</evidence>
<dbReference type="Pfam" id="PF00977">
    <property type="entry name" value="His_biosynth"/>
    <property type="match status" value="1"/>
</dbReference>
<dbReference type="Gene3D" id="3.20.20.70">
    <property type="entry name" value="Aldolase class I"/>
    <property type="match status" value="1"/>
</dbReference>
<dbReference type="Proteomes" id="UP000192333">
    <property type="component" value="Chromosome I"/>
</dbReference>
<comment type="pathway">
    <text evidence="3 9 11">Amino-acid biosynthesis; L-histidine biosynthesis; L-histidine from 5-phospho-alpha-D-ribose 1-diphosphate: step 4/9.</text>
</comment>
<dbReference type="InterPro" id="IPR006062">
    <property type="entry name" value="His_biosynth"/>
</dbReference>